<organism evidence="1 2">
    <name type="scientific">Aspergillus brunneoviolaceus CBS 621.78</name>
    <dbReference type="NCBI Taxonomy" id="1450534"/>
    <lineage>
        <taxon>Eukaryota</taxon>
        <taxon>Fungi</taxon>
        <taxon>Dikarya</taxon>
        <taxon>Ascomycota</taxon>
        <taxon>Pezizomycotina</taxon>
        <taxon>Eurotiomycetes</taxon>
        <taxon>Eurotiomycetidae</taxon>
        <taxon>Eurotiales</taxon>
        <taxon>Aspergillaceae</taxon>
        <taxon>Aspergillus</taxon>
        <taxon>Aspergillus subgen. Circumdati</taxon>
    </lineage>
</organism>
<reference evidence="1" key="1">
    <citation type="submission" date="2018-02" db="EMBL/GenBank/DDBJ databases">
        <title>The genomes of Aspergillus section Nigri reveals drivers in fungal speciation.</title>
        <authorList>
            <consortium name="DOE Joint Genome Institute"/>
            <person name="Vesth T.C."/>
            <person name="Nybo J."/>
            <person name="Theobald S."/>
            <person name="Brandl J."/>
            <person name="Frisvad J.C."/>
            <person name="Nielsen K.F."/>
            <person name="Lyhne E.K."/>
            <person name="Kogle M.E."/>
            <person name="Kuo A."/>
            <person name="Riley R."/>
            <person name="Clum A."/>
            <person name="Nolan M."/>
            <person name="Lipzen A."/>
            <person name="Salamov A."/>
            <person name="Henrissat B."/>
            <person name="Wiebenga A."/>
            <person name="De vries R.P."/>
            <person name="Grigoriev I.V."/>
            <person name="Mortensen U.H."/>
            <person name="Andersen M.R."/>
            <person name="Baker S.E."/>
        </authorList>
    </citation>
    <scope>NUCLEOTIDE SEQUENCE</scope>
    <source>
        <strain evidence="1">CBS 621.78</strain>
    </source>
</reference>
<sequence>AGAMLSLSFIAVPVLLDTTTHPPQLFHKWSRLYHYGHVVLPFTAILTGLLYIYAAVCHHQRSSRRWGALALAGVLTVAIAPFTWLVMAPSNHELFRLQAVTSQMELAGIAIGPAQALIGHWRNLHMVRSLLPLLGAIIGAIAMMGS</sequence>
<feature type="non-terminal residue" evidence="1">
    <location>
        <position position="1"/>
    </location>
</feature>
<evidence type="ECO:0000313" key="2">
    <source>
        <dbReference type="Proteomes" id="UP000249057"/>
    </source>
</evidence>
<accession>A0ACD1FS02</accession>
<name>A0ACD1FS02_9EURO</name>
<gene>
    <name evidence="1" type="ORF">BO95DRAFT_377238</name>
</gene>
<keyword evidence="2" id="KW-1185">Reference proteome</keyword>
<protein>
    <submittedName>
        <fullName evidence="1">Uncharacterized protein</fullName>
    </submittedName>
</protein>
<dbReference type="EMBL" id="KZ825435">
    <property type="protein sequence ID" value="RAH39760.1"/>
    <property type="molecule type" value="Genomic_DNA"/>
</dbReference>
<dbReference type="Proteomes" id="UP000249057">
    <property type="component" value="Unassembled WGS sequence"/>
</dbReference>
<proteinExistence type="predicted"/>
<evidence type="ECO:0000313" key="1">
    <source>
        <dbReference type="EMBL" id="RAH39760.1"/>
    </source>
</evidence>